<accession>A0A9P4QB54</accession>
<evidence type="ECO:0000256" key="3">
    <source>
        <dbReference type="ARBA" id="ARBA00022801"/>
    </source>
</evidence>
<evidence type="ECO:0000313" key="6">
    <source>
        <dbReference type="EMBL" id="KAF2722740.1"/>
    </source>
</evidence>
<dbReference type="Proteomes" id="UP000799441">
    <property type="component" value="Unassembled WGS sequence"/>
</dbReference>
<keyword evidence="3" id="KW-0378">Hydrolase</keyword>
<evidence type="ECO:0000256" key="1">
    <source>
        <dbReference type="ARBA" id="ARBA00008140"/>
    </source>
</evidence>
<dbReference type="InterPro" id="IPR008580">
    <property type="entry name" value="PPPDE_dom"/>
</dbReference>
<evidence type="ECO:0000313" key="7">
    <source>
        <dbReference type="Proteomes" id="UP000799441"/>
    </source>
</evidence>
<keyword evidence="7" id="KW-1185">Reference proteome</keyword>
<sequence>MATAAPKPKRPTTSRKSSTLSRRSTQQEKTEIIINVYDLLPPGKLSTLLWTLGGSLLHSGLVINDREYAYGGHARRNVTGVYYTRPRLEPPGGTFRCSILQGFSFRPRAEIEHIIHEVSQEFLGPGYNLLSHNCNHFTSVLCQRLTGRAAPSWLNRAASIGVALPCVVPRDWISPPECETMDEALVEEEEEEEDDHRSGRDQGQGSARPYRDETPPPRLISLKDSSGRDLPTAERAPMPKRSSTYS</sequence>
<protein>
    <submittedName>
        <fullName evidence="6">DUF862-domain-containing protein</fullName>
    </submittedName>
</protein>
<organism evidence="6 7">
    <name type="scientific">Polychaeton citri CBS 116435</name>
    <dbReference type="NCBI Taxonomy" id="1314669"/>
    <lineage>
        <taxon>Eukaryota</taxon>
        <taxon>Fungi</taxon>
        <taxon>Dikarya</taxon>
        <taxon>Ascomycota</taxon>
        <taxon>Pezizomycotina</taxon>
        <taxon>Dothideomycetes</taxon>
        <taxon>Dothideomycetidae</taxon>
        <taxon>Capnodiales</taxon>
        <taxon>Capnodiaceae</taxon>
        <taxon>Polychaeton</taxon>
    </lineage>
</organism>
<dbReference type="SMART" id="SM01179">
    <property type="entry name" value="DUF862"/>
    <property type="match status" value="1"/>
</dbReference>
<feature type="region of interest" description="Disordered" evidence="4">
    <location>
        <begin position="184"/>
        <end position="246"/>
    </location>
</feature>
<dbReference type="Gene3D" id="3.90.1720.30">
    <property type="entry name" value="PPPDE domains"/>
    <property type="match status" value="1"/>
</dbReference>
<dbReference type="OrthoDB" id="412286at2759"/>
<dbReference type="PANTHER" id="PTHR12378:SF80">
    <property type="entry name" value="IP06716P-RELATED"/>
    <property type="match status" value="1"/>
</dbReference>
<feature type="compositionally biased region" description="Acidic residues" evidence="4">
    <location>
        <begin position="184"/>
        <end position="194"/>
    </location>
</feature>
<gene>
    <name evidence="6" type="ORF">K431DRAFT_221288</name>
</gene>
<feature type="compositionally biased region" description="Low complexity" evidence="4">
    <location>
        <begin position="14"/>
        <end position="24"/>
    </location>
</feature>
<dbReference type="AlphaFoldDB" id="A0A9P4QB54"/>
<dbReference type="PROSITE" id="PS51858">
    <property type="entry name" value="PPPDE"/>
    <property type="match status" value="1"/>
</dbReference>
<name>A0A9P4QB54_9PEZI</name>
<dbReference type="PANTHER" id="PTHR12378">
    <property type="entry name" value="DESUMOYLATING ISOPEPTIDASE"/>
    <property type="match status" value="1"/>
</dbReference>
<dbReference type="GO" id="GO:0016579">
    <property type="term" value="P:protein deubiquitination"/>
    <property type="evidence" value="ECO:0007669"/>
    <property type="project" value="TreeGrafter"/>
</dbReference>
<comment type="similarity">
    <text evidence="1">Belongs to the DeSI family.</text>
</comment>
<dbReference type="GO" id="GO:0101005">
    <property type="term" value="F:deubiquitinase activity"/>
    <property type="evidence" value="ECO:0007669"/>
    <property type="project" value="TreeGrafter"/>
</dbReference>
<dbReference type="EMBL" id="MU003780">
    <property type="protein sequence ID" value="KAF2722740.1"/>
    <property type="molecule type" value="Genomic_DNA"/>
</dbReference>
<evidence type="ECO:0000259" key="5">
    <source>
        <dbReference type="PROSITE" id="PS51858"/>
    </source>
</evidence>
<keyword evidence="2" id="KW-0645">Protease</keyword>
<dbReference type="InterPro" id="IPR042266">
    <property type="entry name" value="PPPDE_sf"/>
</dbReference>
<reference evidence="6" key="1">
    <citation type="journal article" date="2020" name="Stud. Mycol.">
        <title>101 Dothideomycetes genomes: a test case for predicting lifestyles and emergence of pathogens.</title>
        <authorList>
            <person name="Haridas S."/>
            <person name="Albert R."/>
            <person name="Binder M."/>
            <person name="Bloem J."/>
            <person name="Labutti K."/>
            <person name="Salamov A."/>
            <person name="Andreopoulos B."/>
            <person name="Baker S."/>
            <person name="Barry K."/>
            <person name="Bills G."/>
            <person name="Bluhm B."/>
            <person name="Cannon C."/>
            <person name="Castanera R."/>
            <person name="Culley D."/>
            <person name="Daum C."/>
            <person name="Ezra D."/>
            <person name="Gonzalez J."/>
            <person name="Henrissat B."/>
            <person name="Kuo A."/>
            <person name="Liang C."/>
            <person name="Lipzen A."/>
            <person name="Lutzoni F."/>
            <person name="Magnuson J."/>
            <person name="Mondo S."/>
            <person name="Nolan M."/>
            <person name="Ohm R."/>
            <person name="Pangilinan J."/>
            <person name="Park H.-J."/>
            <person name="Ramirez L."/>
            <person name="Alfaro M."/>
            <person name="Sun H."/>
            <person name="Tritt A."/>
            <person name="Yoshinaga Y."/>
            <person name="Zwiers L.-H."/>
            <person name="Turgeon B."/>
            <person name="Goodwin S."/>
            <person name="Spatafora J."/>
            <person name="Crous P."/>
            <person name="Grigoriev I."/>
        </authorList>
    </citation>
    <scope>NUCLEOTIDE SEQUENCE</scope>
    <source>
        <strain evidence="6">CBS 116435</strain>
    </source>
</reference>
<dbReference type="GO" id="GO:0006508">
    <property type="term" value="P:proteolysis"/>
    <property type="evidence" value="ECO:0007669"/>
    <property type="project" value="UniProtKB-KW"/>
</dbReference>
<dbReference type="Pfam" id="PF05903">
    <property type="entry name" value="Peptidase_C97"/>
    <property type="match status" value="1"/>
</dbReference>
<comment type="caution">
    <text evidence="6">The sequence shown here is derived from an EMBL/GenBank/DDBJ whole genome shotgun (WGS) entry which is preliminary data.</text>
</comment>
<proteinExistence type="inferred from homology"/>
<evidence type="ECO:0000256" key="2">
    <source>
        <dbReference type="ARBA" id="ARBA00022670"/>
    </source>
</evidence>
<feature type="domain" description="PPPDE" evidence="5">
    <location>
        <begin position="30"/>
        <end position="172"/>
    </location>
</feature>
<feature type="region of interest" description="Disordered" evidence="4">
    <location>
        <begin position="1"/>
        <end position="26"/>
    </location>
</feature>
<evidence type="ECO:0000256" key="4">
    <source>
        <dbReference type="SAM" id="MobiDB-lite"/>
    </source>
</evidence>